<name>A0A9P0HP85_NEZVI</name>
<dbReference type="AlphaFoldDB" id="A0A9P0HP85"/>
<dbReference type="Proteomes" id="UP001152798">
    <property type="component" value="Chromosome 6"/>
</dbReference>
<organism evidence="1 2">
    <name type="scientific">Nezara viridula</name>
    <name type="common">Southern green stink bug</name>
    <name type="synonym">Cimex viridulus</name>
    <dbReference type="NCBI Taxonomy" id="85310"/>
    <lineage>
        <taxon>Eukaryota</taxon>
        <taxon>Metazoa</taxon>
        <taxon>Ecdysozoa</taxon>
        <taxon>Arthropoda</taxon>
        <taxon>Hexapoda</taxon>
        <taxon>Insecta</taxon>
        <taxon>Pterygota</taxon>
        <taxon>Neoptera</taxon>
        <taxon>Paraneoptera</taxon>
        <taxon>Hemiptera</taxon>
        <taxon>Heteroptera</taxon>
        <taxon>Panheteroptera</taxon>
        <taxon>Pentatomomorpha</taxon>
        <taxon>Pentatomoidea</taxon>
        <taxon>Pentatomidae</taxon>
        <taxon>Pentatominae</taxon>
        <taxon>Nezara</taxon>
    </lineage>
</organism>
<proteinExistence type="predicted"/>
<reference evidence="1" key="1">
    <citation type="submission" date="2022-01" db="EMBL/GenBank/DDBJ databases">
        <authorList>
            <person name="King R."/>
        </authorList>
    </citation>
    <scope>NUCLEOTIDE SEQUENCE</scope>
</reference>
<dbReference type="EMBL" id="OV725082">
    <property type="protein sequence ID" value="CAH1406410.1"/>
    <property type="molecule type" value="Genomic_DNA"/>
</dbReference>
<gene>
    <name evidence="1" type="ORF">NEZAVI_LOCUS14352</name>
</gene>
<evidence type="ECO:0000313" key="2">
    <source>
        <dbReference type="Proteomes" id="UP001152798"/>
    </source>
</evidence>
<evidence type="ECO:0000313" key="1">
    <source>
        <dbReference type="EMBL" id="CAH1406410.1"/>
    </source>
</evidence>
<keyword evidence="2" id="KW-1185">Reference proteome</keyword>
<sequence>MEGFVLMLDSYFIRFDAFTSVTSPRSFLSPPSESIVTYSCCVMTLLIEPNQLRDVTNSYRIGPDRSYLPA</sequence>
<protein>
    <submittedName>
        <fullName evidence="1">Uncharacterized protein</fullName>
    </submittedName>
</protein>
<accession>A0A9P0HP85</accession>